<gene>
    <name evidence="2" type="ORF">NCTC7878_01272</name>
</gene>
<accession>A0A2X2K107</accession>
<dbReference type="AlphaFoldDB" id="A0A2X2K107"/>
<evidence type="ECO:0000313" key="3">
    <source>
        <dbReference type="Proteomes" id="UP000249913"/>
    </source>
</evidence>
<dbReference type="EMBL" id="UAUX01000006">
    <property type="protein sequence ID" value="SPZ97881.1"/>
    <property type="molecule type" value="Genomic_DNA"/>
</dbReference>
<keyword evidence="1" id="KW-0812">Transmembrane</keyword>
<name>A0A2X2K107_STAAU</name>
<reference evidence="2 3" key="1">
    <citation type="submission" date="2018-06" db="EMBL/GenBank/DDBJ databases">
        <authorList>
            <consortium name="Pathogen Informatics"/>
            <person name="Doyle S."/>
        </authorList>
    </citation>
    <scope>NUCLEOTIDE SEQUENCE [LARGE SCALE GENOMIC DNA]</scope>
    <source>
        <strain evidence="2 3">NCTC7878</strain>
    </source>
</reference>
<proteinExistence type="predicted"/>
<keyword evidence="1" id="KW-0472">Membrane</keyword>
<dbReference type="Proteomes" id="UP000249913">
    <property type="component" value="Unassembled WGS sequence"/>
</dbReference>
<organism evidence="2 3">
    <name type="scientific">Staphylococcus aureus</name>
    <dbReference type="NCBI Taxonomy" id="1280"/>
    <lineage>
        <taxon>Bacteria</taxon>
        <taxon>Bacillati</taxon>
        <taxon>Bacillota</taxon>
        <taxon>Bacilli</taxon>
        <taxon>Bacillales</taxon>
        <taxon>Staphylococcaceae</taxon>
        <taxon>Staphylococcus</taxon>
    </lineage>
</organism>
<sequence>MPNIFGKGIIVPALRGVSGGNHQIDPLVPHVSQWHGFNIPLLLTIIIILLGSVLAIKVDWKKVFTGKIRQISVSKGYEMVYRQFEKVYYEAI</sequence>
<protein>
    <submittedName>
        <fullName evidence="2">Na(+) H(+) antiporter subunit A</fullName>
    </submittedName>
</protein>
<evidence type="ECO:0000313" key="2">
    <source>
        <dbReference type="EMBL" id="SPZ97881.1"/>
    </source>
</evidence>
<keyword evidence="1" id="KW-1133">Transmembrane helix</keyword>
<evidence type="ECO:0000256" key="1">
    <source>
        <dbReference type="SAM" id="Phobius"/>
    </source>
</evidence>
<feature type="transmembrane region" description="Helical" evidence="1">
    <location>
        <begin position="39"/>
        <end position="60"/>
    </location>
</feature>